<dbReference type="Gene3D" id="2.40.160.50">
    <property type="entry name" value="membrane protein fhac: a member of the omp85/tpsb transporter family"/>
    <property type="match status" value="1"/>
</dbReference>
<organism evidence="15 16">
    <name type="scientific">Thioalkalivibrio halophilus</name>
    <dbReference type="NCBI Taxonomy" id="252474"/>
    <lineage>
        <taxon>Bacteria</taxon>
        <taxon>Pseudomonadati</taxon>
        <taxon>Pseudomonadota</taxon>
        <taxon>Gammaproteobacteria</taxon>
        <taxon>Chromatiales</taxon>
        <taxon>Ectothiorhodospiraceae</taxon>
        <taxon>Thioalkalivibrio</taxon>
    </lineage>
</organism>
<dbReference type="InterPro" id="IPR000184">
    <property type="entry name" value="Bac_surfAg_D15"/>
</dbReference>
<feature type="domain" description="POTRA" evidence="13">
    <location>
        <begin position="194"/>
        <end position="265"/>
    </location>
</feature>
<keyword evidence="8" id="KW-0998">Cell outer membrane</keyword>
<dbReference type="PANTHER" id="PTHR12815">
    <property type="entry name" value="SORTING AND ASSEMBLY MACHINERY SAMM50 PROTEIN FAMILY MEMBER"/>
    <property type="match status" value="1"/>
</dbReference>
<dbReference type="InterPro" id="IPR010827">
    <property type="entry name" value="BamA/TamA_POTRA"/>
</dbReference>
<evidence type="ECO:0000256" key="3">
    <source>
        <dbReference type="ARBA" id="ARBA00015419"/>
    </source>
</evidence>
<proteinExistence type="inferred from homology"/>
<evidence type="ECO:0000313" key="16">
    <source>
        <dbReference type="Proteomes" id="UP000189177"/>
    </source>
</evidence>
<dbReference type="InterPro" id="IPR039910">
    <property type="entry name" value="D15-like"/>
</dbReference>
<dbReference type="AlphaFoldDB" id="A0A1V2ZVB5"/>
<keyword evidence="7" id="KW-0472">Membrane</keyword>
<feature type="signal peptide" evidence="11">
    <location>
        <begin position="1"/>
        <end position="20"/>
    </location>
</feature>
<feature type="domain" description="Bacterial surface antigen (D15)" evidence="12">
    <location>
        <begin position="313"/>
        <end position="574"/>
    </location>
</feature>
<dbReference type="GO" id="GO:0009279">
    <property type="term" value="C:cell outer membrane"/>
    <property type="evidence" value="ECO:0007669"/>
    <property type="project" value="UniProtKB-SubCell"/>
</dbReference>
<feature type="chain" id="PRO_5012302088" description="Translocation and assembly module subunit TamA" evidence="11">
    <location>
        <begin position="21"/>
        <end position="577"/>
    </location>
</feature>
<dbReference type="STRING" id="252474.B1A74_13480"/>
<name>A0A1V2ZVB5_9GAMM</name>
<evidence type="ECO:0000256" key="10">
    <source>
        <dbReference type="ARBA" id="ARBA00093548"/>
    </source>
</evidence>
<evidence type="ECO:0000259" key="13">
    <source>
        <dbReference type="Pfam" id="PF07244"/>
    </source>
</evidence>
<gene>
    <name evidence="15" type="ORF">B1A74_13480</name>
</gene>
<evidence type="ECO:0000256" key="1">
    <source>
        <dbReference type="ARBA" id="ARBA00004442"/>
    </source>
</evidence>
<evidence type="ECO:0000256" key="7">
    <source>
        <dbReference type="ARBA" id="ARBA00023136"/>
    </source>
</evidence>
<comment type="similarity">
    <text evidence="2">Belongs to the TamA family.</text>
</comment>
<dbReference type="GO" id="GO:0097347">
    <property type="term" value="C:TAM protein secretion complex"/>
    <property type="evidence" value="ECO:0007669"/>
    <property type="project" value="TreeGrafter"/>
</dbReference>
<evidence type="ECO:0000256" key="9">
    <source>
        <dbReference type="ARBA" id="ARBA00033063"/>
    </source>
</evidence>
<evidence type="ECO:0000256" key="4">
    <source>
        <dbReference type="ARBA" id="ARBA00022452"/>
    </source>
</evidence>
<dbReference type="InterPro" id="IPR035243">
    <property type="entry name" value="TamA_POTRA_Dom_1"/>
</dbReference>
<feature type="domain" description="TamA POTRA" evidence="14">
    <location>
        <begin position="29"/>
        <end position="104"/>
    </location>
</feature>
<evidence type="ECO:0000259" key="12">
    <source>
        <dbReference type="Pfam" id="PF01103"/>
    </source>
</evidence>
<evidence type="ECO:0000256" key="2">
    <source>
        <dbReference type="ARBA" id="ARBA00010248"/>
    </source>
</evidence>
<keyword evidence="6 11" id="KW-0732">Signal</keyword>
<reference evidence="15 16" key="1">
    <citation type="submission" date="2017-02" db="EMBL/GenBank/DDBJ databases">
        <title>Genomic diversity within the haloalkaliphilic genus Thioalkalivibrio.</title>
        <authorList>
            <person name="Ahn A.-C."/>
            <person name="Meier-Kolthoff J."/>
            <person name="Overmars L."/>
            <person name="Richter M."/>
            <person name="Woyke T."/>
            <person name="Sorokin D.Y."/>
            <person name="Muyzer G."/>
        </authorList>
    </citation>
    <scope>NUCLEOTIDE SEQUENCE [LARGE SCALE GENOMIC DNA]</scope>
    <source>
        <strain evidence="15 16">HL17</strain>
    </source>
</reference>
<dbReference type="GO" id="GO:0009306">
    <property type="term" value="P:protein secretion"/>
    <property type="evidence" value="ECO:0007669"/>
    <property type="project" value="TreeGrafter"/>
</dbReference>
<evidence type="ECO:0000259" key="14">
    <source>
        <dbReference type="Pfam" id="PF17243"/>
    </source>
</evidence>
<keyword evidence="16" id="KW-1185">Reference proteome</keyword>
<evidence type="ECO:0000256" key="8">
    <source>
        <dbReference type="ARBA" id="ARBA00023237"/>
    </source>
</evidence>
<evidence type="ECO:0000256" key="5">
    <source>
        <dbReference type="ARBA" id="ARBA00022692"/>
    </source>
</evidence>
<keyword evidence="5" id="KW-0812">Transmembrane</keyword>
<accession>A0A1V2ZVB5</accession>
<dbReference type="Pfam" id="PF07244">
    <property type="entry name" value="POTRA"/>
    <property type="match status" value="1"/>
</dbReference>
<evidence type="ECO:0000313" key="15">
    <source>
        <dbReference type="EMBL" id="OOC08985.1"/>
    </source>
</evidence>
<evidence type="ECO:0000256" key="6">
    <source>
        <dbReference type="ARBA" id="ARBA00022729"/>
    </source>
</evidence>
<dbReference type="RefSeq" id="WP_077244933.1">
    <property type="nucleotide sequence ID" value="NZ_MUZR01000071.1"/>
</dbReference>
<dbReference type="Pfam" id="PF01103">
    <property type="entry name" value="Omp85"/>
    <property type="match status" value="1"/>
</dbReference>
<comment type="subunit">
    <text evidence="10">Interacts with TamB to form the translocation and assembly module (TAM).</text>
</comment>
<keyword evidence="4" id="KW-1134">Transmembrane beta strand</keyword>
<dbReference type="EMBL" id="MUZR01000071">
    <property type="protein sequence ID" value="OOC08985.1"/>
    <property type="molecule type" value="Genomic_DNA"/>
</dbReference>
<dbReference type="Gene3D" id="3.10.20.310">
    <property type="entry name" value="membrane protein fhac"/>
    <property type="match status" value="3"/>
</dbReference>
<dbReference type="Pfam" id="PF17243">
    <property type="entry name" value="POTRA_TamA_1"/>
    <property type="match status" value="1"/>
</dbReference>
<comment type="caution">
    <text evidence="15">The sequence shown here is derived from an EMBL/GenBank/DDBJ whole genome shotgun (WGS) entry which is preliminary data.</text>
</comment>
<protein>
    <recommendedName>
        <fullName evidence="3">Translocation and assembly module subunit TamA</fullName>
    </recommendedName>
    <alternativeName>
        <fullName evidence="9">Autotransporter assembly factor TamA</fullName>
    </alternativeName>
</protein>
<dbReference type="PANTHER" id="PTHR12815:SF47">
    <property type="entry name" value="TRANSLOCATION AND ASSEMBLY MODULE SUBUNIT TAMA"/>
    <property type="match status" value="1"/>
</dbReference>
<comment type="subcellular location">
    <subcellularLocation>
        <location evidence="1">Cell outer membrane</location>
    </subcellularLocation>
</comment>
<dbReference type="Proteomes" id="UP000189177">
    <property type="component" value="Unassembled WGS sequence"/>
</dbReference>
<evidence type="ECO:0000256" key="11">
    <source>
        <dbReference type="SAM" id="SignalP"/>
    </source>
</evidence>
<sequence length="577" mass="65268">MRRLLLAALLGALPLLTSPAAGDERPRLVLEGGTAEQRDNIEATLDLARQRCELPEFRESRVLRDAESRARDALRAIGHYHPELELSLERDADPCWTLNLTFDPGPPTTVERLDLQVDGEGRVDPAFETILMQTQITTGDVLRHDRYDALRARFTRVAAERGYFEAEFTLRRLEVDTDERTAAIRLHMDTGPRYELGEITIEQDILRGRFMQRLLPFEPGEPYASARIIELQRNLNNSGYFESVRVRPLRDEAEERRVPVMVELEPRNRLAFEAGIGYSTDIGPRTRFGMENRYANRRGHRYTGEVEASPVRSGVAFNYEIPLRDPLRERLNLFTSWRTEDTGTQEYDRFQLGTSRVLQRDSGWQTTEMLRYEYEDFTVGDQTDTSKLLIPSYRVSRTEADDPMTPRRGYRLEGTVQGAAEELLSTTSFAQVRGNARYIRGLGPGRALLRADAGYTEVDSVRELPSSLRFFAGGDGSIRGYGYQKLGPKNDDGDIIGGRHRLVGSAEYEIPVVGDWSAAIFVDAGNAFDDFSDFDTVYGGGIGVRWRSPVGPIRLDLAHGPDSDDDFRIHFSMGPDL</sequence>